<sequence>MKTMLFFWLRASGLQDAATLKQQLLPALGSFLSILAVFLISAKITGFDGAAAIIPSMGAAIVLLMAAPNAVFSRPWALFAGNVLSAAVGVGCYHWLGDTYIGAGSAVGLAILVMLLGRCLHPPGGATALTTVIGGDVIHELGFYYIFTPTLLNCIIIYLFALSFNHLSDKGADVKQTESSETS</sequence>
<keyword evidence="1" id="KW-1133">Transmembrane helix</keyword>
<feature type="transmembrane region" description="Helical" evidence="1">
    <location>
        <begin position="102"/>
        <end position="120"/>
    </location>
</feature>
<feature type="transmembrane region" description="Helical" evidence="1">
    <location>
        <begin position="50"/>
        <end position="67"/>
    </location>
</feature>
<name>A0AAF0CAH2_9GAMM</name>
<feature type="domain" description="HPP transmembrane region" evidence="2">
    <location>
        <begin position="17"/>
        <end position="168"/>
    </location>
</feature>
<evidence type="ECO:0000256" key="1">
    <source>
        <dbReference type="SAM" id="Phobius"/>
    </source>
</evidence>
<dbReference type="AlphaFoldDB" id="A0AAF0CAH2"/>
<dbReference type="PANTHER" id="PTHR33741">
    <property type="entry name" value="TRANSMEMBRANE PROTEIN DDB_G0269096-RELATED"/>
    <property type="match status" value="1"/>
</dbReference>
<dbReference type="Proteomes" id="UP000032352">
    <property type="component" value="Chromosome pTvir"/>
</dbReference>
<protein>
    <submittedName>
        <fullName evidence="3">HPP family protein</fullName>
    </submittedName>
</protein>
<dbReference type="PANTHER" id="PTHR33741:SF5">
    <property type="entry name" value="TRANSMEMBRANE PROTEIN DDB_G0269096-RELATED"/>
    <property type="match status" value="1"/>
</dbReference>
<keyword evidence="1" id="KW-0812">Transmembrane</keyword>
<evidence type="ECO:0000313" key="3">
    <source>
        <dbReference type="EMBL" id="WDE08562.1"/>
    </source>
</evidence>
<evidence type="ECO:0000313" key="4">
    <source>
        <dbReference type="Proteomes" id="UP000032352"/>
    </source>
</evidence>
<reference evidence="3 4" key="2">
    <citation type="journal article" date="2022" name="Mar. Drugs">
        <title>Bioassay-Guided Fractionation Leads to the Detection of Cholic Acid Generated by the Rare Thalassomonas sp.</title>
        <authorList>
            <person name="Pheiffer F."/>
            <person name="Schneider Y.K."/>
            <person name="Hansen E.H."/>
            <person name="Andersen J.H."/>
            <person name="Isaksson J."/>
            <person name="Busche T."/>
            <person name="R C."/>
            <person name="Kalinowski J."/>
            <person name="Zyl L.V."/>
            <person name="Trindade M."/>
        </authorList>
    </citation>
    <scope>NUCLEOTIDE SEQUENCE [LARGE SCALE GENOMIC DNA]</scope>
    <source>
        <strain evidence="3 4">XOM25</strain>
    </source>
</reference>
<reference evidence="3 4" key="1">
    <citation type="journal article" date="2015" name="Genome Announc.">
        <title>Draft Genome Sequences of Marine Isolates of Thalassomonas viridans and Thalassomonas actiniarum.</title>
        <authorList>
            <person name="Olonade I."/>
            <person name="van Zyl L.J."/>
            <person name="Trindade M."/>
        </authorList>
    </citation>
    <scope>NUCLEOTIDE SEQUENCE [LARGE SCALE GENOMIC DNA]</scope>
    <source>
        <strain evidence="3 4">XOM25</strain>
    </source>
</reference>
<gene>
    <name evidence="3" type="ORF">SG34_032075</name>
</gene>
<dbReference type="KEGG" id="tvd:SG34_032075"/>
<dbReference type="RefSeq" id="WP_053047406.1">
    <property type="nucleotide sequence ID" value="NZ_CP059734.1"/>
</dbReference>
<feature type="transmembrane region" description="Helical" evidence="1">
    <location>
        <begin position="24"/>
        <end position="44"/>
    </location>
</feature>
<dbReference type="EMBL" id="CP059734">
    <property type="protein sequence ID" value="WDE08562.1"/>
    <property type="molecule type" value="Genomic_DNA"/>
</dbReference>
<organism evidence="3 4">
    <name type="scientific">Thalassomonas viridans</name>
    <dbReference type="NCBI Taxonomy" id="137584"/>
    <lineage>
        <taxon>Bacteria</taxon>
        <taxon>Pseudomonadati</taxon>
        <taxon>Pseudomonadota</taxon>
        <taxon>Gammaproteobacteria</taxon>
        <taxon>Alteromonadales</taxon>
        <taxon>Colwelliaceae</taxon>
        <taxon>Thalassomonas</taxon>
    </lineage>
</organism>
<evidence type="ECO:0000259" key="2">
    <source>
        <dbReference type="Pfam" id="PF04982"/>
    </source>
</evidence>
<dbReference type="InterPro" id="IPR007065">
    <property type="entry name" value="HPP"/>
</dbReference>
<dbReference type="InterPro" id="IPR058581">
    <property type="entry name" value="TM_HPP"/>
</dbReference>
<feature type="transmembrane region" description="Helical" evidence="1">
    <location>
        <begin position="141"/>
        <end position="161"/>
    </location>
</feature>
<dbReference type="Pfam" id="PF04982">
    <property type="entry name" value="TM_HPP"/>
    <property type="match status" value="1"/>
</dbReference>
<accession>A0AAF0CAH2</accession>
<proteinExistence type="predicted"/>
<keyword evidence="1" id="KW-0472">Membrane</keyword>
<feature type="transmembrane region" description="Helical" evidence="1">
    <location>
        <begin position="76"/>
        <end position="96"/>
    </location>
</feature>
<keyword evidence="4" id="KW-1185">Reference proteome</keyword>